<keyword evidence="4" id="KW-1185">Reference proteome</keyword>
<dbReference type="EnsemblProtists" id="EKX51647">
    <property type="protein sequence ID" value="EKX51647"/>
    <property type="gene ID" value="GUITHDRAFT_102909"/>
</dbReference>
<dbReference type="GeneID" id="17308331"/>
<protein>
    <recommendedName>
        <fullName evidence="1">NadR/Ttd14 AAA domain-containing protein</fullName>
    </recommendedName>
</protein>
<dbReference type="PANTHER" id="PTHR34932">
    <property type="entry name" value="TRPL TRANSLOCATION DEFECT PROTEIN 14"/>
    <property type="match status" value="1"/>
</dbReference>
<dbReference type="Pfam" id="PF13521">
    <property type="entry name" value="AAA_28"/>
    <property type="match status" value="1"/>
</dbReference>
<feature type="domain" description="NadR/Ttd14 AAA" evidence="1">
    <location>
        <begin position="37"/>
        <end position="147"/>
    </location>
</feature>
<evidence type="ECO:0000313" key="3">
    <source>
        <dbReference type="EnsemblProtists" id="EKX51647"/>
    </source>
</evidence>
<dbReference type="Proteomes" id="UP000011087">
    <property type="component" value="Unassembled WGS sequence"/>
</dbReference>
<proteinExistence type="predicted"/>
<dbReference type="eggNOG" id="ENOG502QVQD">
    <property type="taxonomic scope" value="Eukaryota"/>
</dbReference>
<dbReference type="RefSeq" id="XP_005838627.1">
    <property type="nucleotide sequence ID" value="XM_005838570.1"/>
</dbReference>
<reference evidence="2 4" key="1">
    <citation type="journal article" date="2012" name="Nature">
        <title>Algal genomes reveal evolutionary mosaicism and the fate of nucleomorphs.</title>
        <authorList>
            <consortium name="DOE Joint Genome Institute"/>
            <person name="Curtis B.A."/>
            <person name="Tanifuji G."/>
            <person name="Burki F."/>
            <person name="Gruber A."/>
            <person name="Irimia M."/>
            <person name="Maruyama S."/>
            <person name="Arias M.C."/>
            <person name="Ball S.G."/>
            <person name="Gile G.H."/>
            <person name="Hirakawa Y."/>
            <person name="Hopkins J.F."/>
            <person name="Kuo A."/>
            <person name="Rensing S.A."/>
            <person name="Schmutz J."/>
            <person name="Symeonidi A."/>
            <person name="Elias M."/>
            <person name="Eveleigh R.J."/>
            <person name="Herman E.K."/>
            <person name="Klute M.J."/>
            <person name="Nakayama T."/>
            <person name="Obornik M."/>
            <person name="Reyes-Prieto A."/>
            <person name="Armbrust E.V."/>
            <person name="Aves S.J."/>
            <person name="Beiko R.G."/>
            <person name="Coutinho P."/>
            <person name="Dacks J.B."/>
            <person name="Durnford D.G."/>
            <person name="Fast N.M."/>
            <person name="Green B.R."/>
            <person name="Grisdale C.J."/>
            <person name="Hempel F."/>
            <person name="Henrissat B."/>
            <person name="Hoppner M.P."/>
            <person name="Ishida K."/>
            <person name="Kim E."/>
            <person name="Koreny L."/>
            <person name="Kroth P.G."/>
            <person name="Liu Y."/>
            <person name="Malik S.B."/>
            <person name="Maier U.G."/>
            <person name="McRose D."/>
            <person name="Mock T."/>
            <person name="Neilson J.A."/>
            <person name="Onodera N.T."/>
            <person name="Poole A.M."/>
            <person name="Pritham E.J."/>
            <person name="Richards T.A."/>
            <person name="Rocap G."/>
            <person name="Roy S.W."/>
            <person name="Sarai C."/>
            <person name="Schaack S."/>
            <person name="Shirato S."/>
            <person name="Slamovits C.H."/>
            <person name="Spencer D.F."/>
            <person name="Suzuki S."/>
            <person name="Worden A.Z."/>
            <person name="Zauner S."/>
            <person name="Barry K."/>
            <person name="Bell C."/>
            <person name="Bharti A.K."/>
            <person name="Crow J.A."/>
            <person name="Grimwood J."/>
            <person name="Kramer R."/>
            <person name="Lindquist E."/>
            <person name="Lucas S."/>
            <person name="Salamov A."/>
            <person name="McFadden G.I."/>
            <person name="Lane C.E."/>
            <person name="Keeling P.J."/>
            <person name="Gray M.W."/>
            <person name="Grigoriev I.V."/>
            <person name="Archibald J.M."/>
        </authorList>
    </citation>
    <scope>NUCLEOTIDE SEQUENCE</scope>
    <source>
        <strain evidence="2 4">CCMP2712</strain>
    </source>
</reference>
<dbReference type="InterPro" id="IPR038727">
    <property type="entry name" value="NadR/Ttd14_AAA_dom"/>
</dbReference>
<evidence type="ECO:0000259" key="1">
    <source>
        <dbReference type="Pfam" id="PF13521"/>
    </source>
</evidence>
<dbReference type="KEGG" id="gtt:GUITHDRAFT_102909"/>
<dbReference type="GO" id="GO:0035091">
    <property type="term" value="F:phosphatidylinositol binding"/>
    <property type="evidence" value="ECO:0007669"/>
    <property type="project" value="TreeGrafter"/>
</dbReference>
<name>L1JT78_GUITC</name>
<dbReference type="PANTHER" id="PTHR34932:SF1">
    <property type="entry name" value="TRPL TRANSLOCATION DEFECT PROTEIN 14"/>
    <property type="match status" value="1"/>
</dbReference>
<reference evidence="3" key="3">
    <citation type="submission" date="2015-06" db="UniProtKB">
        <authorList>
            <consortium name="EnsemblProtists"/>
        </authorList>
    </citation>
    <scope>IDENTIFICATION</scope>
</reference>
<dbReference type="InterPro" id="IPR053227">
    <property type="entry name" value="TRPL-trafficking_regulator"/>
</dbReference>
<sequence>MLPLRTLHGLARSFRLLPVRAQRCQSMSVRNSNAIYRVALTGGPCGGKSSSLDAISIDIYTVPEVPTILMTGGCKALIDLQIQMEDSFYQIAQTTGRTSVIVMDRGILDISAYLPPEQWNRLLQVSGLSLDKLLTRYDGVLHLVTAADGAEDFYKHGEASFIFADSSQPE</sequence>
<gene>
    <name evidence="2" type="ORF">GUITHDRAFT_102909</name>
</gene>
<dbReference type="GO" id="GO:0070300">
    <property type="term" value="F:phosphatidic acid binding"/>
    <property type="evidence" value="ECO:0007669"/>
    <property type="project" value="TreeGrafter"/>
</dbReference>
<dbReference type="HOGENOM" id="CLU_1573605_0_0_1"/>
<accession>L1JT78</accession>
<dbReference type="EMBL" id="JH992975">
    <property type="protein sequence ID" value="EKX51647.1"/>
    <property type="molecule type" value="Genomic_DNA"/>
</dbReference>
<evidence type="ECO:0000313" key="4">
    <source>
        <dbReference type="Proteomes" id="UP000011087"/>
    </source>
</evidence>
<dbReference type="GO" id="GO:0005525">
    <property type="term" value="F:GTP binding"/>
    <property type="evidence" value="ECO:0007669"/>
    <property type="project" value="TreeGrafter"/>
</dbReference>
<evidence type="ECO:0000313" key="2">
    <source>
        <dbReference type="EMBL" id="EKX51647.1"/>
    </source>
</evidence>
<dbReference type="AlphaFoldDB" id="L1JT78"/>
<dbReference type="PaxDb" id="55529-EKX51647"/>
<organism evidence="2">
    <name type="scientific">Guillardia theta (strain CCMP2712)</name>
    <name type="common">Cryptophyte</name>
    <dbReference type="NCBI Taxonomy" id="905079"/>
    <lineage>
        <taxon>Eukaryota</taxon>
        <taxon>Cryptophyceae</taxon>
        <taxon>Pyrenomonadales</taxon>
        <taxon>Geminigeraceae</taxon>
        <taxon>Guillardia</taxon>
    </lineage>
</organism>
<reference evidence="4" key="2">
    <citation type="submission" date="2012-11" db="EMBL/GenBank/DDBJ databases">
        <authorList>
            <person name="Kuo A."/>
            <person name="Curtis B.A."/>
            <person name="Tanifuji G."/>
            <person name="Burki F."/>
            <person name="Gruber A."/>
            <person name="Irimia M."/>
            <person name="Maruyama S."/>
            <person name="Arias M.C."/>
            <person name="Ball S.G."/>
            <person name="Gile G.H."/>
            <person name="Hirakawa Y."/>
            <person name="Hopkins J.F."/>
            <person name="Rensing S.A."/>
            <person name="Schmutz J."/>
            <person name="Symeonidi A."/>
            <person name="Elias M."/>
            <person name="Eveleigh R.J."/>
            <person name="Herman E.K."/>
            <person name="Klute M.J."/>
            <person name="Nakayama T."/>
            <person name="Obornik M."/>
            <person name="Reyes-Prieto A."/>
            <person name="Armbrust E.V."/>
            <person name="Aves S.J."/>
            <person name="Beiko R.G."/>
            <person name="Coutinho P."/>
            <person name="Dacks J.B."/>
            <person name="Durnford D.G."/>
            <person name="Fast N.M."/>
            <person name="Green B.R."/>
            <person name="Grisdale C."/>
            <person name="Hempe F."/>
            <person name="Henrissat B."/>
            <person name="Hoppner M.P."/>
            <person name="Ishida K.-I."/>
            <person name="Kim E."/>
            <person name="Koreny L."/>
            <person name="Kroth P.G."/>
            <person name="Liu Y."/>
            <person name="Malik S.-B."/>
            <person name="Maier U.G."/>
            <person name="McRose D."/>
            <person name="Mock T."/>
            <person name="Neilson J.A."/>
            <person name="Onodera N.T."/>
            <person name="Poole A.M."/>
            <person name="Pritham E.J."/>
            <person name="Richards T.A."/>
            <person name="Rocap G."/>
            <person name="Roy S.W."/>
            <person name="Sarai C."/>
            <person name="Schaack S."/>
            <person name="Shirato S."/>
            <person name="Slamovits C.H."/>
            <person name="Spencer D.F."/>
            <person name="Suzuki S."/>
            <person name="Worden A.Z."/>
            <person name="Zauner S."/>
            <person name="Barry K."/>
            <person name="Bell C."/>
            <person name="Bharti A.K."/>
            <person name="Crow J.A."/>
            <person name="Grimwood J."/>
            <person name="Kramer R."/>
            <person name="Lindquist E."/>
            <person name="Lucas S."/>
            <person name="Salamov A."/>
            <person name="McFadden G.I."/>
            <person name="Lane C.E."/>
            <person name="Keeling P.J."/>
            <person name="Gray M.W."/>
            <person name="Grigoriev I.V."/>
            <person name="Archibald J.M."/>
        </authorList>
    </citation>
    <scope>NUCLEOTIDE SEQUENCE</scope>
    <source>
        <strain evidence="4">CCMP2712</strain>
    </source>
</reference>
<dbReference type="OrthoDB" id="6375174at2759"/>